<dbReference type="AlphaFoldDB" id="A0A6G9Y8X6"/>
<proteinExistence type="predicted"/>
<dbReference type="SUPFAM" id="SSF48452">
    <property type="entry name" value="TPR-like"/>
    <property type="match status" value="1"/>
</dbReference>
<keyword evidence="2" id="KW-1185">Reference proteome</keyword>
<dbReference type="EMBL" id="CP046172">
    <property type="protein sequence ID" value="QIS09506.1"/>
    <property type="molecule type" value="Genomic_DNA"/>
</dbReference>
<dbReference type="RefSeq" id="WP_167472598.1">
    <property type="nucleotide sequence ID" value="NZ_CP046172.1"/>
</dbReference>
<sequence length="169" mass="18483">MTATTESDATMAAITNAVARGREGDPGTARRELNEIWQTLGPQGDPLHRCALAHYLADLYDDAAQALTWDIRALDAADSLTDERAKRYHESLSVRGFYPSLHLNLADNYRRLGSFDAAAEQLAAARGCLHELSDDEYANGIRTAVTEIEQAILERNTEPRASAPTGRPS</sequence>
<gene>
    <name evidence="1" type="ORF">F5544_08020</name>
</gene>
<dbReference type="Proteomes" id="UP000503540">
    <property type="component" value="Chromosome"/>
</dbReference>
<evidence type="ECO:0008006" key="3">
    <source>
        <dbReference type="Google" id="ProtNLM"/>
    </source>
</evidence>
<accession>A0A6G9Y8X6</accession>
<protein>
    <recommendedName>
        <fullName evidence="3">Tetratricopeptide repeat protein</fullName>
    </recommendedName>
</protein>
<evidence type="ECO:0000313" key="2">
    <source>
        <dbReference type="Proteomes" id="UP000503540"/>
    </source>
</evidence>
<dbReference type="InterPro" id="IPR011990">
    <property type="entry name" value="TPR-like_helical_dom_sf"/>
</dbReference>
<reference evidence="1 2" key="1">
    <citation type="journal article" date="2019" name="ACS Chem. Biol.">
        <title>Identification and Mobilization of a Cryptic Antibiotic Biosynthesis Gene Locus from a Human-Pathogenic Nocardia Isolate.</title>
        <authorList>
            <person name="Herisse M."/>
            <person name="Ishida K."/>
            <person name="Porter J.L."/>
            <person name="Howden B."/>
            <person name="Hertweck C."/>
            <person name="Stinear T.P."/>
            <person name="Pidot S.J."/>
        </authorList>
    </citation>
    <scope>NUCLEOTIDE SEQUENCE [LARGE SCALE GENOMIC DNA]</scope>
    <source>
        <strain evidence="1 2">AUSMDU00012717</strain>
    </source>
</reference>
<organism evidence="1 2">
    <name type="scientific">Nocardia arthritidis</name>
    <dbReference type="NCBI Taxonomy" id="228602"/>
    <lineage>
        <taxon>Bacteria</taxon>
        <taxon>Bacillati</taxon>
        <taxon>Actinomycetota</taxon>
        <taxon>Actinomycetes</taxon>
        <taxon>Mycobacteriales</taxon>
        <taxon>Nocardiaceae</taxon>
        <taxon>Nocardia</taxon>
    </lineage>
</organism>
<name>A0A6G9Y8X6_9NOCA</name>
<evidence type="ECO:0000313" key="1">
    <source>
        <dbReference type="EMBL" id="QIS09506.1"/>
    </source>
</evidence>
<dbReference type="KEGG" id="nah:F5544_08020"/>